<feature type="compositionally biased region" description="Acidic residues" evidence="3">
    <location>
        <begin position="67"/>
        <end position="76"/>
    </location>
</feature>
<feature type="region of interest" description="Disordered" evidence="3">
    <location>
        <begin position="29"/>
        <end position="80"/>
    </location>
</feature>
<proteinExistence type="predicted"/>
<dbReference type="RefSeq" id="WP_308732257.1">
    <property type="nucleotide sequence ID" value="NZ_JAJEQN010000041.1"/>
</dbReference>
<keyword evidence="7" id="KW-1185">Reference proteome</keyword>
<keyword evidence="2" id="KW-0961">Cell wall biogenesis/degradation</keyword>
<evidence type="ECO:0000256" key="1">
    <source>
        <dbReference type="ARBA" id="ARBA00022801"/>
    </source>
</evidence>
<dbReference type="Proteomes" id="UP001198200">
    <property type="component" value="Unassembled WGS sequence"/>
</dbReference>
<feature type="domain" description="SH3b" evidence="5">
    <location>
        <begin position="92"/>
        <end position="155"/>
    </location>
</feature>
<feature type="compositionally biased region" description="Polar residues" evidence="3">
    <location>
        <begin position="30"/>
        <end position="47"/>
    </location>
</feature>
<dbReference type="Gene3D" id="2.30.30.40">
    <property type="entry name" value="SH3 Domains"/>
    <property type="match status" value="1"/>
</dbReference>
<dbReference type="EMBL" id="JAJEQN010000041">
    <property type="protein sequence ID" value="MCC2222602.1"/>
    <property type="molecule type" value="Genomic_DNA"/>
</dbReference>
<dbReference type="PROSITE" id="PS51257">
    <property type="entry name" value="PROKAR_LIPOPROTEIN"/>
    <property type="match status" value="1"/>
</dbReference>
<protein>
    <submittedName>
        <fullName evidence="6">N-acetylmuramoyl-L-alanine amidase</fullName>
    </submittedName>
</protein>
<dbReference type="PANTHER" id="PTHR30404:SF0">
    <property type="entry name" value="N-ACETYLMURAMOYL-L-ALANINE AMIDASE AMIC"/>
    <property type="match status" value="1"/>
</dbReference>
<evidence type="ECO:0000259" key="5">
    <source>
        <dbReference type="PROSITE" id="PS51781"/>
    </source>
</evidence>
<dbReference type="GO" id="GO:0009253">
    <property type="term" value="P:peptidoglycan catabolic process"/>
    <property type="evidence" value="ECO:0007669"/>
    <property type="project" value="InterPro"/>
</dbReference>
<keyword evidence="4" id="KW-0732">Signal</keyword>
<feature type="compositionally biased region" description="Low complexity" evidence="3">
    <location>
        <begin position="48"/>
        <end position="66"/>
    </location>
</feature>
<name>A0AAE3E7A4_9FIRM</name>
<keyword evidence="1" id="KW-0378">Hydrolase</keyword>
<dbReference type="InterPro" id="IPR050695">
    <property type="entry name" value="N-acetylmuramoyl_amidase_3"/>
</dbReference>
<evidence type="ECO:0000313" key="6">
    <source>
        <dbReference type="EMBL" id="MCC2222602.1"/>
    </source>
</evidence>
<feature type="chain" id="PRO_5042245167" evidence="4">
    <location>
        <begin position="22"/>
        <end position="394"/>
    </location>
</feature>
<dbReference type="AlphaFoldDB" id="A0AAE3E7A4"/>
<dbReference type="Gene3D" id="3.40.630.40">
    <property type="entry name" value="Zn-dependent exopeptidases"/>
    <property type="match status" value="1"/>
</dbReference>
<comment type="caution">
    <text evidence="6">The sequence shown here is derived from an EMBL/GenBank/DDBJ whole genome shotgun (WGS) entry which is preliminary data.</text>
</comment>
<sequence length="394" mass="41802">MKKSRFIPAFLLSAALLSGLAGCKKETEYYNPNAQTSSVTETQTELQTEPSTQASTEESTEASTEASTEESTEASIEESTAVPVVSKELAVGDIWYVNTDSLNIRDYPSTEGNKIGELYRGEEVRILALAENGWVQIHSATMDGYVKADFLVSSPDQVDGAAADVAASAAPASNETSNANTSSSNGHIVCIDAGHQQAGISEQEPNGPGSSVMKAKLTTGTSGVATGLAEYQLNLDVSQMLQQELLNRGYQVVMIRTTNDCAMSNAERAVYANESGAEIFVRIHANSSNDPSVNGAMFYAPSSANSYLSADVISASNTLASTMLSFYCSTTGLANKGVLQDDNMTGINWCTIPVTIVEMGFMSNPEEDQKMANPEFQAVIAQGLANGIDAYFGR</sequence>
<organism evidence="6 7">
    <name type="scientific">Anthropogastromicrobium aceti</name>
    <dbReference type="NCBI Taxonomy" id="2981768"/>
    <lineage>
        <taxon>Bacteria</taxon>
        <taxon>Bacillati</taxon>
        <taxon>Bacillota</taxon>
        <taxon>Clostridia</taxon>
        <taxon>Lachnospirales</taxon>
        <taxon>Lachnospiraceae</taxon>
        <taxon>Anthropogastromicrobium</taxon>
    </lineage>
</organism>
<dbReference type="Pfam" id="PF08239">
    <property type="entry name" value="SH3_3"/>
    <property type="match status" value="1"/>
</dbReference>
<accession>A0AAE3E7A4</accession>
<dbReference type="InterPro" id="IPR003646">
    <property type="entry name" value="SH3-like_bac-type"/>
</dbReference>
<dbReference type="CDD" id="cd02696">
    <property type="entry name" value="MurNAc-LAA"/>
    <property type="match status" value="1"/>
</dbReference>
<feature type="signal peptide" evidence="4">
    <location>
        <begin position="1"/>
        <end position="21"/>
    </location>
</feature>
<dbReference type="Pfam" id="PF01520">
    <property type="entry name" value="Amidase_3"/>
    <property type="match status" value="1"/>
</dbReference>
<dbReference type="GO" id="GO:0008745">
    <property type="term" value="F:N-acetylmuramoyl-L-alanine amidase activity"/>
    <property type="evidence" value="ECO:0007669"/>
    <property type="project" value="InterPro"/>
</dbReference>
<dbReference type="InterPro" id="IPR002508">
    <property type="entry name" value="MurNAc-LAA_cat"/>
</dbReference>
<dbReference type="GO" id="GO:0071555">
    <property type="term" value="P:cell wall organization"/>
    <property type="evidence" value="ECO:0007669"/>
    <property type="project" value="UniProtKB-KW"/>
</dbReference>
<reference evidence="6 7" key="1">
    <citation type="submission" date="2021-10" db="EMBL/GenBank/DDBJ databases">
        <title>Anaerobic single-cell dispensing facilitates the cultivation of human gut bacteria.</title>
        <authorList>
            <person name="Afrizal A."/>
        </authorList>
    </citation>
    <scope>NUCLEOTIDE SEQUENCE [LARGE SCALE GENOMIC DNA]</scope>
    <source>
        <strain evidence="6 7">CLA-AA-H224</strain>
    </source>
</reference>
<evidence type="ECO:0000313" key="7">
    <source>
        <dbReference type="Proteomes" id="UP001198200"/>
    </source>
</evidence>
<dbReference type="SMART" id="SM00646">
    <property type="entry name" value="Ami_3"/>
    <property type="match status" value="1"/>
</dbReference>
<dbReference type="SMART" id="SM00287">
    <property type="entry name" value="SH3b"/>
    <property type="match status" value="1"/>
</dbReference>
<dbReference type="PROSITE" id="PS51781">
    <property type="entry name" value="SH3B"/>
    <property type="match status" value="1"/>
</dbReference>
<dbReference type="GO" id="GO:0030288">
    <property type="term" value="C:outer membrane-bounded periplasmic space"/>
    <property type="evidence" value="ECO:0007669"/>
    <property type="project" value="TreeGrafter"/>
</dbReference>
<evidence type="ECO:0000256" key="3">
    <source>
        <dbReference type="SAM" id="MobiDB-lite"/>
    </source>
</evidence>
<evidence type="ECO:0000256" key="2">
    <source>
        <dbReference type="ARBA" id="ARBA00023316"/>
    </source>
</evidence>
<evidence type="ECO:0000256" key="4">
    <source>
        <dbReference type="SAM" id="SignalP"/>
    </source>
</evidence>
<dbReference type="SUPFAM" id="SSF53187">
    <property type="entry name" value="Zn-dependent exopeptidases"/>
    <property type="match status" value="1"/>
</dbReference>
<dbReference type="PANTHER" id="PTHR30404">
    <property type="entry name" value="N-ACETYLMURAMOYL-L-ALANINE AMIDASE"/>
    <property type="match status" value="1"/>
</dbReference>
<gene>
    <name evidence="6" type="ORF">LKD48_13355</name>
</gene>